<evidence type="ECO:0000313" key="9">
    <source>
        <dbReference type="Proteomes" id="UP000434223"/>
    </source>
</evidence>
<dbReference type="PANTHER" id="PTHR43549:SF3">
    <property type="entry name" value="MULTIDRUG RESISTANCE PROTEIN YPNP-RELATED"/>
    <property type="match status" value="1"/>
</dbReference>
<feature type="transmembrane region" description="Helical" evidence="7">
    <location>
        <begin position="118"/>
        <end position="139"/>
    </location>
</feature>
<keyword evidence="5 7" id="KW-1133">Transmembrane helix</keyword>
<reference evidence="8 9" key="1">
    <citation type="submission" date="2019-09" db="EMBL/GenBank/DDBJ databases">
        <title>Draft genome sequencing of Hungatella hathewayi 123Y-2.</title>
        <authorList>
            <person name="Lv Q."/>
            <person name="Li S."/>
        </authorList>
    </citation>
    <scope>NUCLEOTIDE SEQUENCE [LARGE SCALE GENOMIC DNA]</scope>
    <source>
        <strain evidence="8 9">123Y-2</strain>
    </source>
</reference>
<dbReference type="GO" id="GO:0005886">
    <property type="term" value="C:plasma membrane"/>
    <property type="evidence" value="ECO:0007669"/>
    <property type="project" value="UniProtKB-SubCell"/>
</dbReference>
<comment type="subcellular location">
    <subcellularLocation>
        <location evidence="1">Cell membrane</location>
        <topology evidence="1">Multi-pass membrane protein</topology>
    </subcellularLocation>
</comment>
<feature type="transmembrane region" description="Helical" evidence="7">
    <location>
        <begin position="443"/>
        <end position="466"/>
    </location>
</feature>
<gene>
    <name evidence="8" type="ORF">GNE07_23035</name>
</gene>
<evidence type="ECO:0000256" key="3">
    <source>
        <dbReference type="ARBA" id="ARBA00022475"/>
    </source>
</evidence>
<feature type="transmembrane region" description="Helical" evidence="7">
    <location>
        <begin position="381"/>
        <end position="404"/>
    </location>
</feature>
<proteinExistence type="predicted"/>
<dbReference type="PIRSF" id="PIRSF006603">
    <property type="entry name" value="DinF"/>
    <property type="match status" value="1"/>
</dbReference>
<dbReference type="GO" id="GO:0015297">
    <property type="term" value="F:antiporter activity"/>
    <property type="evidence" value="ECO:0007669"/>
    <property type="project" value="InterPro"/>
</dbReference>
<dbReference type="PANTHER" id="PTHR43549">
    <property type="entry name" value="MULTIDRUG RESISTANCE PROTEIN YPNP-RELATED"/>
    <property type="match status" value="1"/>
</dbReference>
<feature type="transmembrane region" description="Helical" evidence="7">
    <location>
        <begin position="190"/>
        <end position="210"/>
    </location>
</feature>
<evidence type="ECO:0000256" key="1">
    <source>
        <dbReference type="ARBA" id="ARBA00004651"/>
    </source>
</evidence>
<dbReference type="InterPro" id="IPR002528">
    <property type="entry name" value="MATE_fam"/>
</dbReference>
<comment type="caution">
    <text evidence="8">The sequence shown here is derived from an EMBL/GenBank/DDBJ whole genome shotgun (WGS) entry which is preliminary data.</text>
</comment>
<name>A0AAW9WNC7_9FIRM</name>
<feature type="transmembrane region" description="Helical" evidence="7">
    <location>
        <begin position="74"/>
        <end position="97"/>
    </location>
</feature>
<evidence type="ECO:0000256" key="6">
    <source>
        <dbReference type="ARBA" id="ARBA00023136"/>
    </source>
</evidence>
<keyword evidence="3" id="KW-1003">Cell membrane</keyword>
<evidence type="ECO:0000256" key="5">
    <source>
        <dbReference type="ARBA" id="ARBA00022989"/>
    </source>
</evidence>
<keyword evidence="2" id="KW-0813">Transport</keyword>
<dbReference type="NCBIfam" id="TIGR00797">
    <property type="entry name" value="matE"/>
    <property type="match status" value="1"/>
</dbReference>
<dbReference type="InterPro" id="IPR048279">
    <property type="entry name" value="MdtK-like"/>
</dbReference>
<evidence type="ECO:0000313" key="8">
    <source>
        <dbReference type="EMBL" id="MUB65903.1"/>
    </source>
</evidence>
<dbReference type="EMBL" id="WNME01000019">
    <property type="protein sequence ID" value="MUB65903.1"/>
    <property type="molecule type" value="Genomic_DNA"/>
</dbReference>
<dbReference type="CDD" id="cd13138">
    <property type="entry name" value="MATE_yoeA_like"/>
    <property type="match status" value="1"/>
</dbReference>
<feature type="transmembrane region" description="Helical" evidence="7">
    <location>
        <begin position="411"/>
        <end position="431"/>
    </location>
</feature>
<dbReference type="Pfam" id="PF01554">
    <property type="entry name" value="MatE"/>
    <property type="match status" value="2"/>
</dbReference>
<sequence length="492" mass="53579">MAFTSKEEPFMSRQLLPKAVLSAKDQHFREFALHDNMWKVILYVGTPLALYQSLNQLFKIFDSMMAAHISAGSVSAVAYLSQISLMLSALGGGLAIGSSLKISEAYGAGDFDLVKKRVSTLFAMCSVLSAVILALLVPFTPWFLRLARTPEAFISEGTLYFRLELFGMVISFFNNIYIAIERARGNSGRILRLNMAIIAVKMAFTALFVYGLQCGISMISTATILSQLFLLAAAVRNMNQKDNVFGFSMRAVSFQRDTTVPMISLSIPVIAEKMAFSFGKVIINSMSTVYSALTVGALGISNNIGGITTMPQNGFQEGGSAIISQSVGAGKPRRALKAFGCVLTVNLAVGIVLMACSLYFLEELSRLFAGNDPAFQKMIISIYRFEALGAIPLGITASVMALLYGFGKTKLTLAINFCRVFVFRVPVLWFLQSYTSMGSLSVGVVMAVSNIATGVFALIIGAYEIVRICRRYEIPLSAPFHFSVFQKAWGKS</sequence>
<evidence type="ECO:0000256" key="4">
    <source>
        <dbReference type="ARBA" id="ARBA00022692"/>
    </source>
</evidence>
<evidence type="ECO:0000256" key="2">
    <source>
        <dbReference type="ARBA" id="ARBA00022448"/>
    </source>
</evidence>
<keyword evidence="4 7" id="KW-0812">Transmembrane</keyword>
<feature type="transmembrane region" description="Helical" evidence="7">
    <location>
        <begin position="216"/>
        <end position="235"/>
    </location>
</feature>
<dbReference type="GO" id="GO:0042910">
    <property type="term" value="F:xenobiotic transmembrane transporter activity"/>
    <property type="evidence" value="ECO:0007669"/>
    <property type="project" value="InterPro"/>
</dbReference>
<dbReference type="Proteomes" id="UP000434223">
    <property type="component" value="Unassembled WGS sequence"/>
</dbReference>
<feature type="transmembrane region" description="Helical" evidence="7">
    <location>
        <begin position="338"/>
        <end position="361"/>
    </location>
</feature>
<protein>
    <submittedName>
        <fullName evidence="8">MATE family efflux transporter</fullName>
    </submittedName>
</protein>
<keyword evidence="6 7" id="KW-0472">Membrane</keyword>
<dbReference type="AlphaFoldDB" id="A0AAW9WNC7"/>
<evidence type="ECO:0000256" key="7">
    <source>
        <dbReference type="SAM" id="Phobius"/>
    </source>
</evidence>
<feature type="transmembrane region" description="Helical" evidence="7">
    <location>
        <begin position="159"/>
        <end position="178"/>
    </location>
</feature>
<dbReference type="InterPro" id="IPR052031">
    <property type="entry name" value="Membrane_Transporter-Flippase"/>
</dbReference>
<accession>A0AAW9WNC7</accession>
<organism evidence="8 9">
    <name type="scientific">Hungatella hathewayi</name>
    <dbReference type="NCBI Taxonomy" id="154046"/>
    <lineage>
        <taxon>Bacteria</taxon>
        <taxon>Bacillati</taxon>
        <taxon>Bacillota</taxon>
        <taxon>Clostridia</taxon>
        <taxon>Lachnospirales</taxon>
        <taxon>Lachnospiraceae</taxon>
        <taxon>Hungatella</taxon>
    </lineage>
</organism>